<organism evidence="1 2">
    <name type="scientific">Haloplanus aerogenes</name>
    <dbReference type="NCBI Taxonomy" id="660522"/>
    <lineage>
        <taxon>Archaea</taxon>
        <taxon>Methanobacteriati</taxon>
        <taxon>Methanobacteriota</taxon>
        <taxon>Stenosarchaea group</taxon>
        <taxon>Halobacteria</taxon>
        <taxon>Halobacteriales</taxon>
        <taxon>Haloferacaceae</taxon>
        <taxon>Haloplanus</taxon>
    </lineage>
</organism>
<sequence length="204" mass="23004">MTVNTLPAVEDCLDLYLRIHDHFGTETFTRERLAEVVDHDDDRPLRRLLELLVAYGLLDRRGERYSVQCAPDDGIDRWRAVAVARAERLHRLVARRESVTDAATRDDSLAHDGETFASVYVDDTDDVDAVETALVDALTAHPACDGVVLRAAGDLAATVQRVADRLSAHGVERRPWRFEKTATELVGAEKDHLEFRLYLRRRSG</sequence>
<gene>
    <name evidence="1" type="ORF">ATH50_1038</name>
</gene>
<dbReference type="InterPro" id="IPR036388">
    <property type="entry name" value="WH-like_DNA-bd_sf"/>
</dbReference>
<proteinExistence type="predicted"/>
<evidence type="ECO:0000313" key="1">
    <source>
        <dbReference type="EMBL" id="RMB23808.1"/>
    </source>
</evidence>
<comment type="caution">
    <text evidence="1">The sequence shown here is derived from an EMBL/GenBank/DDBJ whole genome shotgun (WGS) entry which is preliminary data.</text>
</comment>
<dbReference type="Gene3D" id="1.10.10.10">
    <property type="entry name" value="Winged helix-like DNA-binding domain superfamily/Winged helix DNA-binding domain"/>
    <property type="match status" value="1"/>
</dbReference>
<dbReference type="EMBL" id="REFS01000002">
    <property type="protein sequence ID" value="RMB23808.1"/>
    <property type="molecule type" value="Genomic_DNA"/>
</dbReference>
<reference evidence="1 2" key="1">
    <citation type="journal article" date="2015" name="Stand. Genomic Sci.">
        <title>Genomic Encyclopedia of Bacterial and Archaeal Type Strains, Phase III: the genomes of soil and plant-associated and newly described type strains.</title>
        <authorList>
            <person name="Whitman W.B."/>
            <person name="Woyke T."/>
            <person name="Klenk H.P."/>
            <person name="Zhou Y."/>
            <person name="Lilburn T.G."/>
            <person name="Beck B.J."/>
            <person name="De Vos P."/>
            <person name="Vandamme P."/>
            <person name="Eisen J.A."/>
            <person name="Garrity G."/>
            <person name="Hugenholtz P."/>
            <person name="Kyrpides N.C."/>
        </authorList>
    </citation>
    <scope>NUCLEOTIDE SEQUENCE [LARGE SCALE GENOMIC DNA]</scope>
    <source>
        <strain evidence="1 2">CGMCC 1.10124</strain>
    </source>
</reference>
<accession>A0A3M0DPR6</accession>
<dbReference type="AlphaFoldDB" id="A0A3M0DPR6"/>
<name>A0A3M0DPR6_9EURY</name>
<evidence type="ECO:0000313" key="2">
    <source>
        <dbReference type="Proteomes" id="UP000277326"/>
    </source>
</evidence>
<dbReference type="Proteomes" id="UP000277326">
    <property type="component" value="Unassembled WGS sequence"/>
</dbReference>
<protein>
    <submittedName>
        <fullName evidence="1">Uncharacterized protein</fullName>
    </submittedName>
</protein>